<evidence type="ECO:0000256" key="1">
    <source>
        <dbReference type="SAM" id="Phobius"/>
    </source>
</evidence>
<keyword evidence="1" id="KW-0472">Membrane</keyword>
<feature type="transmembrane region" description="Helical" evidence="1">
    <location>
        <begin position="310"/>
        <end position="330"/>
    </location>
</feature>
<evidence type="ECO:0000313" key="5">
    <source>
        <dbReference type="Proteomes" id="UP000663829"/>
    </source>
</evidence>
<evidence type="ECO:0000313" key="3">
    <source>
        <dbReference type="EMBL" id="CAF1283039.1"/>
    </source>
</evidence>
<evidence type="ECO:0000313" key="4">
    <source>
        <dbReference type="EMBL" id="CAF4080108.1"/>
    </source>
</evidence>
<name>A0A815CEM5_9BILA</name>
<dbReference type="OrthoDB" id="10028245at2759"/>
<feature type="transmembrane region" description="Helical" evidence="1">
    <location>
        <begin position="190"/>
        <end position="210"/>
    </location>
</feature>
<evidence type="ECO:0000259" key="2">
    <source>
        <dbReference type="PROSITE" id="PS00022"/>
    </source>
</evidence>
<sequence length="374" mass="43487">MITFSFLTAQPDTTVEDMNVLTNCTENICLMNNSCFMNDYNVSKCKCPPCFNGLECEQNDDITSISPFLALSQDSPNRKLLYLILMHLLMFTAIINNLLCVQTFLCQKIRLTNCGIYLIFLSLLCFVCCILIEIILIKEITLSIYINITVILMTIPVMVDIGFWLNSFISVERALIEYFNYNLFDRRLRSILSTFILVVVILVSYGSDIVGSILPKINIISQIFDYVHRLVPWLLHIVSSLLVLTSIARRKVYISNRIDYCHAWLDQLSEHRYFFIPPIVCMSCHIPMIVYTKWVYNCANFDKIISLRVYIGLTFLFVLPFTFTFFIYVWPSNIYISEFRYSSIIGKCLAAIKRHFIKKSSACKRVHYPIKIKF</sequence>
<protein>
    <recommendedName>
        <fullName evidence="2">EGF-like domain-containing protein</fullName>
    </recommendedName>
</protein>
<dbReference type="EMBL" id="CAJOBC010028799">
    <property type="protein sequence ID" value="CAF4080108.1"/>
    <property type="molecule type" value="Genomic_DNA"/>
</dbReference>
<feature type="transmembrane region" description="Helical" evidence="1">
    <location>
        <begin position="273"/>
        <end position="290"/>
    </location>
</feature>
<keyword evidence="5" id="KW-1185">Reference proteome</keyword>
<dbReference type="AlphaFoldDB" id="A0A815CEM5"/>
<dbReference type="InterPro" id="IPR000742">
    <property type="entry name" value="EGF"/>
</dbReference>
<dbReference type="Proteomes" id="UP000681722">
    <property type="component" value="Unassembled WGS sequence"/>
</dbReference>
<proteinExistence type="predicted"/>
<feature type="domain" description="EGF-like" evidence="2">
    <location>
        <begin position="45"/>
        <end position="56"/>
    </location>
</feature>
<accession>A0A815CEM5</accession>
<dbReference type="PROSITE" id="PS00022">
    <property type="entry name" value="EGF_1"/>
    <property type="match status" value="1"/>
</dbReference>
<dbReference type="Proteomes" id="UP000663829">
    <property type="component" value="Unassembled WGS sequence"/>
</dbReference>
<dbReference type="EMBL" id="CAJNOQ010011698">
    <property type="protein sequence ID" value="CAF1283039.1"/>
    <property type="molecule type" value="Genomic_DNA"/>
</dbReference>
<keyword evidence="1" id="KW-0812">Transmembrane</keyword>
<gene>
    <name evidence="3" type="ORF">GPM918_LOCUS27648</name>
    <name evidence="4" type="ORF">SRO942_LOCUS28007</name>
</gene>
<feature type="transmembrane region" description="Helical" evidence="1">
    <location>
        <begin position="143"/>
        <end position="169"/>
    </location>
</feature>
<reference evidence="3" key="1">
    <citation type="submission" date="2021-02" db="EMBL/GenBank/DDBJ databases">
        <authorList>
            <person name="Nowell W R."/>
        </authorList>
    </citation>
    <scope>NUCLEOTIDE SEQUENCE</scope>
</reference>
<keyword evidence="1" id="KW-1133">Transmembrane helix</keyword>
<feature type="transmembrane region" description="Helical" evidence="1">
    <location>
        <begin position="230"/>
        <end position="248"/>
    </location>
</feature>
<feature type="transmembrane region" description="Helical" evidence="1">
    <location>
        <begin position="117"/>
        <end position="137"/>
    </location>
</feature>
<comment type="caution">
    <text evidence="3">The sequence shown here is derived from an EMBL/GenBank/DDBJ whole genome shotgun (WGS) entry which is preliminary data.</text>
</comment>
<feature type="transmembrane region" description="Helical" evidence="1">
    <location>
        <begin position="80"/>
        <end position="105"/>
    </location>
</feature>
<organism evidence="3 5">
    <name type="scientific">Didymodactylos carnosus</name>
    <dbReference type="NCBI Taxonomy" id="1234261"/>
    <lineage>
        <taxon>Eukaryota</taxon>
        <taxon>Metazoa</taxon>
        <taxon>Spiralia</taxon>
        <taxon>Gnathifera</taxon>
        <taxon>Rotifera</taxon>
        <taxon>Eurotatoria</taxon>
        <taxon>Bdelloidea</taxon>
        <taxon>Philodinida</taxon>
        <taxon>Philodinidae</taxon>
        <taxon>Didymodactylos</taxon>
    </lineage>
</organism>